<evidence type="ECO:0000313" key="4">
    <source>
        <dbReference type="Proteomes" id="UP000078343"/>
    </source>
</evidence>
<accession>A0A178ZEX7</accession>
<keyword evidence="4" id="KW-1185">Reference proteome</keyword>
<dbReference type="STRING" id="1367422.A0A178ZEX7"/>
<dbReference type="Pfam" id="PF07859">
    <property type="entry name" value="Abhydrolase_3"/>
    <property type="match status" value="1"/>
</dbReference>
<reference evidence="3 4" key="1">
    <citation type="submission" date="2016-04" db="EMBL/GenBank/DDBJ databases">
        <title>Draft genome of Fonsecaea erecta CBS 125763.</title>
        <authorList>
            <person name="Weiss V.A."/>
            <person name="Vicente V.A."/>
            <person name="Raittz R.T."/>
            <person name="Moreno L.F."/>
            <person name="De Souza E.M."/>
            <person name="Pedrosa F.O."/>
            <person name="Steffens M.B."/>
            <person name="Faoro H."/>
            <person name="Tadra-Sfeir M.Z."/>
            <person name="Najafzadeh M.J."/>
            <person name="Felipe M.S."/>
            <person name="Teixeira M."/>
            <person name="Sun J."/>
            <person name="Xi L."/>
            <person name="Gomes R."/>
            <person name="De Azevedo C.M."/>
            <person name="Salgado C.G."/>
            <person name="Da Silva M.B."/>
            <person name="Nascimento M.F."/>
            <person name="Queiroz-Telles F."/>
            <person name="Attili D.S."/>
            <person name="Gorbushina A."/>
        </authorList>
    </citation>
    <scope>NUCLEOTIDE SEQUENCE [LARGE SCALE GENOMIC DNA]</scope>
    <source>
        <strain evidence="3 4">CBS 125763</strain>
    </source>
</reference>
<dbReference type="PANTHER" id="PTHR48081">
    <property type="entry name" value="AB HYDROLASE SUPERFAMILY PROTEIN C4A8.06C"/>
    <property type="match status" value="1"/>
</dbReference>
<dbReference type="GO" id="GO:0016787">
    <property type="term" value="F:hydrolase activity"/>
    <property type="evidence" value="ECO:0007669"/>
    <property type="project" value="UniProtKB-KW"/>
</dbReference>
<dbReference type="AlphaFoldDB" id="A0A178ZEX7"/>
<name>A0A178ZEX7_9EURO</name>
<dbReference type="Proteomes" id="UP000078343">
    <property type="component" value="Unassembled WGS sequence"/>
</dbReference>
<evidence type="ECO:0000259" key="2">
    <source>
        <dbReference type="Pfam" id="PF07859"/>
    </source>
</evidence>
<proteinExistence type="predicted"/>
<dbReference type="GeneID" id="30011576"/>
<keyword evidence="1" id="KW-0378">Hydrolase</keyword>
<gene>
    <name evidence="3" type="ORF">AYL99_07408</name>
</gene>
<dbReference type="PANTHER" id="PTHR48081:SF31">
    <property type="entry name" value="STERYL ACETYL HYDROLASE MUG81-RELATED"/>
    <property type="match status" value="1"/>
</dbReference>
<evidence type="ECO:0000256" key="1">
    <source>
        <dbReference type="ARBA" id="ARBA00022801"/>
    </source>
</evidence>
<dbReference type="InterPro" id="IPR029058">
    <property type="entry name" value="AB_hydrolase_fold"/>
</dbReference>
<dbReference type="Gene3D" id="3.40.50.1820">
    <property type="entry name" value="alpha/beta hydrolase"/>
    <property type="match status" value="1"/>
</dbReference>
<evidence type="ECO:0000313" key="3">
    <source>
        <dbReference type="EMBL" id="OAP58318.1"/>
    </source>
</evidence>
<feature type="domain" description="Alpha/beta hydrolase fold-3" evidence="2">
    <location>
        <begin position="123"/>
        <end position="340"/>
    </location>
</feature>
<dbReference type="InterPro" id="IPR050300">
    <property type="entry name" value="GDXG_lipolytic_enzyme"/>
</dbReference>
<organism evidence="3 4">
    <name type="scientific">Fonsecaea erecta</name>
    <dbReference type="NCBI Taxonomy" id="1367422"/>
    <lineage>
        <taxon>Eukaryota</taxon>
        <taxon>Fungi</taxon>
        <taxon>Dikarya</taxon>
        <taxon>Ascomycota</taxon>
        <taxon>Pezizomycotina</taxon>
        <taxon>Eurotiomycetes</taxon>
        <taxon>Chaetothyriomycetidae</taxon>
        <taxon>Chaetothyriales</taxon>
        <taxon>Herpotrichiellaceae</taxon>
        <taxon>Fonsecaea</taxon>
    </lineage>
</organism>
<sequence>MTAPPTAAQALSAPAHQISFLEKLDVFAGLLSLAGTAFYTAATAPFRGESGAYTYGQHISFAIVRKLMKRFSTLQLQYIGPPFSEIYQKWCKSVGIQPQLVTLKSGCKAFWVGDPKTAKYVCVYFHGGGFSLDGDDTHLTFWHGVQNDLKADKTSIAFLFLEYTLVPHGTFPKPIYEAVESVKYVMEDLKRPASEILLAGDSAGGNMCLGVLSQIMHPSSEFPELKLADGEKLKGIVAVAPWTTFKLDWASEQRNRYKDIVTRYAGDMWARDYLAGKPSTPFAEPLNVPADWWRDSRVENMLVVAGSNEILVDSIDQWVEKYKSVNPDSITYVVGPNEAHIAPIIHLRFGDKAETEQGKAIKSWLKAKL</sequence>
<dbReference type="OrthoDB" id="2152029at2759"/>
<comment type="caution">
    <text evidence="3">The sequence shown here is derived from an EMBL/GenBank/DDBJ whole genome shotgun (WGS) entry which is preliminary data.</text>
</comment>
<protein>
    <recommendedName>
        <fullName evidence="2">Alpha/beta hydrolase fold-3 domain-containing protein</fullName>
    </recommendedName>
</protein>
<dbReference type="EMBL" id="LVYI01000006">
    <property type="protein sequence ID" value="OAP58318.1"/>
    <property type="molecule type" value="Genomic_DNA"/>
</dbReference>
<dbReference type="RefSeq" id="XP_018691685.1">
    <property type="nucleotide sequence ID" value="XM_018838917.1"/>
</dbReference>
<dbReference type="SUPFAM" id="SSF53474">
    <property type="entry name" value="alpha/beta-Hydrolases"/>
    <property type="match status" value="1"/>
</dbReference>
<dbReference type="InterPro" id="IPR013094">
    <property type="entry name" value="AB_hydrolase_3"/>
</dbReference>